<dbReference type="Proteomes" id="UP001057402">
    <property type="component" value="Chromosome 6"/>
</dbReference>
<evidence type="ECO:0000313" key="1">
    <source>
        <dbReference type="EMBL" id="KAI4364367.1"/>
    </source>
</evidence>
<dbReference type="EMBL" id="CM042885">
    <property type="protein sequence ID" value="KAI4364367.1"/>
    <property type="molecule type" value="Genomic_DNA"/>
</dbReference>
<evidence type="ECO:0000313" key="2">
    <source>
        <dbReference type="Proteomes" id="UP001057402"/>
    </source>
</evidence>
<accession>A0ACB9QCG8</accession>
<name>A0ACB9QCG8_9MYRT</name>
<sequence length="112" mass="13056">MAKGVYTPMFQQMHEKEKTKLMRFWKPPPPLFVCNIRLVFSLPIPQGFVLMSSRFPERQRAFARPFDQYFQLRPPGNVLGNIMGIVMSKERMSERKTSSERMGVGGWNEDEG</sequence>
<gene>
    <name evidence="1" type="ORF">MLD38_020468</name>
</gene>
<keyword evidence="2" id="KW-1185">Reference proteome</keyword>
<proteinExistence type="predicted"/>
<protein>
    <submittedName>
        <fullName evidence="1">Uncharacterized protein</fullName>
    </submittedName>
</protein>
<organism evidence="1 2">
    <name type="scientific">Melastoma candidum</name>
    <dbReference type="NCBI Taxonomy" id="119954"/>
    <lineage>
        <taxon>Eukaryota</taxon>
        <taxon>Viridiplantae</taxon>
        <taxon>Streptophyta</taxon>
        <taxon>Embryophyta</taxon>
        <taxon>Tracheophyta</taxon>
        <taxon>Spermatophyta</taxon>
        <taxon>Magnoliopsida</taxon>
        <taxon>eudicotyledons</taxon>
        <taxon>Gunneridae</taxon>
        <taxon>Pentapetalae</taxon>
        <taxon>rosids</taxon>
        <taxon>malvids</taxon>
        <taxon>Myrtales</taxon>
        <taxon>Melastomataceae</taxon>
        <taxon>Melastomatoideae</taxon>
        <taxon>Melastomateae</taxon>
        <taxon>Melastoma</taxon>
    </lineage>
</organism>
<comment type="caution">
    <text evidence="1">The sequence shown here is derived from an EMBL/GenBank/DDBJ whole genome shotgun (WGS) entry which is preliminary data.</text>
</comment>
<reference evidence="2" key="1">
    <citation type="journal article" date="2023" name="Front. Plant Sci.">
        <title>Chromosomal-level genome assembly of Melastoma candidum provides insights into trichome evolution.</title>
        <authorList>
            <person name="Zhong Y."/>
            <person name="Wu W."/>
            <person name="Sun C."/>
            <person name="Zou P."/>
            <person name="Liu Y."/>
            <person name="Dai S."/>
            <person name="Zhou R."/>
        </authorList>
    </citation>
    <scope>NUCLEOTIDE SEQUENCE [LARGE SCALE GENOMIC DNA]</scope>
</reference>